<name>A0A8H6RY02_MYCCL</name>
<organism evidence="2 3">
    <name type="scientific">Mycena chlorophos</name>
    <name type="common">Agaric fungus</name>
    <name type="synonym">Agaricus chlorophos</name>
    <dbReference type="NCBI Taxonomy" id="658473"/>
    <lineage>
        <taxon>Eukaryota</taxon>
        <taxon>Fungi</taxon>
        <taxon>Dikarya</taxon>
        <taxon>Basidiomycota</taxon>
        <taxon>Agaricomycotina</taxon>
        <taxon>Agaricomycetes</taxon>
        <taxon>Agaricomycetidae</taxon>
        <taxon>Agaricales</taxon>
        <taxon>Marasmiineae</taxon>
        <taxon>Mycenaceae</taxon>
        <taxon>Mycena</taxon>
    </lineage>
</organism>
<dbReference type="AlphaFoldDB" id="A0A8H6RY02"/>
<evidence type="ECO:0000313" key="3">
    <source>
        <dbReference type="Proteomes" id="UP000613580"/>
    </source>
</evidence>
<reference evidence="2" key="1">
    <citation type="submission" date="2020-05" db="EMBL/GenBank/DDBJ databases">
        <title>Mycena genomes resolve the evolution of fungal bioluminescence.</title>
        <authorList>
            <person name="Tsai I.J."/>
        </authorList>
    </citation>
    <scope>NUCLEOTIDE SEQUENCE</scope>
    <source>
        <strain evidence="2">110903Hualien_Pintung</strain>
    </source>
</reference>
<protein>
    <recommendedName>
        <fullName evidence="4">F-box domain-containing protein</fullName>
    </recommendedName>
</protein>
<comment type="caution">
    <text evidence="2">The sequence shown here is derived from an EMBL/GenBank/DDBJ whole genome shotgun (WGS) entry which is preliminary data.</text>
</comment>
<gene>
    <name evidence="2" type="ORF">HMN09_01398400</name>
</gene>
<evidence type="ECO:0000256" key="1">
    <source>
        <dbReference type="SAM" id="MobiDB-lite"/>
    </source>
</evidence>
<evidence type="ECO:0008006" key="4">
    <source>
        <dbReference type="Google" id="ProtNLM"/>
    </source>
</evidence>
<feature type="compositionally biased region" description="Basic and acidic residues" evidence="1">
    <location>
        <begin position="17"/>
        <end position="27"/>
    </location>
</feature>
<dbReference type="Proteomes" id="UP000613580">
    <property type="component" value="Unassembled WGS sequence"/>
</dbReference>
<feature type="compositionally biased region" description="Basic and acidic residues" evidence="1">
    <location>
        <begin position="1"/>
        <end position="10"/>
    </location>
</feature>
<accession>A0A8H6RY02</accession>
<dbReference type="OrthoDB" id="5292610at2759"/>
<proteinExistence type="predicted"/>
<feature type="region of interest" description="Disordered" evidence="1">
    <location>
        <begin position="1"/>
        <end position="27"/>
    </location>
</feature>
<evidence type="ECO:0000313" key="2">
    <source>
        <dbReference type="EMBL" id="KAF7288357.1"/>
    </source>
</evidence>
<keyword evidence="3" id="KW-1185">Reference proteome</keyword>
<dbReference type="EMBL" id="JACAZE010000036">
    <property type="protein sequence ID" value="KAF7288357.1"/>
    <property type="molecule type" value="Genomic_DNA"/>
</dbReference>
<sequence>MPQAELERSAIDGSCHSADDRESRKLEEGSGWLPVELVEVILSFAIDPSGFTPRDGDPNGVERNDPRATLAAASLVCSAWLGPARKYLFRRVSIFLWNAHAFGNLFPLGGDDAQQFPTFPAQIHSLQLFGELNSNSWMTSVLPKILSSFTALNTLIISTELPKPDFLPCSLGHANSIDVFLSRPLPPLPPLHTLAIHADHTRLVALFLHLIAHFPTPHLTTLSLTFTFDVRNPGPIVHRRAAHGMLQLLFDQLDTALASLPSLDRRKLIIKKMEAGPTAPNIAKVIDMRSWLPKTYAGMESVPYGADSDIRAVGSDFAAGSPGPQREWYDYLWYYP</sequence>